<evidence type="ECO:0000313" key="2">
    <source>
        <dbReference type="EMBL" id="PFH47769.1"/>
    </source>
</evidence>
<feature type="region of interest" description="Disordered" evidence="1">
    <location>
        <begin position="203"/>
        <end position="245"/>
    </location>
</feature>
<reference evidence="2 3" key="1">
    <citation type="submission" date="2014-02" db="EMBL/GenBank/DDBJ databases">
        <title>Transposable element dynamics among asymbiotic and ectomycorrhizal Amanita fungi.</title>
        <authorList>
            <consortium name="DOE Joint Genome Institute"/>
            <person name="Hess J."/>
            <person name="Skrede I."/>
            <person name="Wolfe B."/>
            <person name="LaButti K."/>
            <person name="Ohm R.A."/>
            <person name="Grigoriev I.V."/>
            <person name="Pringle A."/>
        </authorList>
    </citation>
    <scope>NUCLEOTIDE SEQUENCE [LARGE SCALE GENOMIC DNA]</scope>
    <source>
        <strain evidence="2 3">SKay4041</strain>
    </source>
</reference>
<evidence type="ECO:0000313" key="3">
    <source>
        <dbReference type="Proteomes" id="UP000242287"/>
    </source>
</evidence>
<dbReference type="EMBL" id="KZ302093">
    <property type="protein sequence ID" value="PFH47769.1"/>
    <property type="molecule type" value="Genomic_DNA"/>
</dbReference>
<keyword evidence="3" id="KW-1185">Reference proteome</keyword>
<proteinExistence type="predicted"/>
<protein>
    <submittedName>
        <fullName evidence="2">Uncharacterized protein</fullName>
    </submittedName>
</protein>
<dbReference type="AlphaFoldDB" id="A0A2A9NAW8"/>
<name>A0A2A9NAW8_9AGAR</name>
<sequence>MPTFIGFEDFELEPPSLPVPVSPPLLCSEVPAPSSSRPSSPRSFKSAFSISQAHSVTSETKSFRKLTPSSIITPSMATQAVRGSWPLIRCVGRGTPVDKTRRVEWGTLGGEEVNEHGILLPSVRSPSFDLEAGASQPSLSREWNFLGPSSPSELEPARTIHKYTRSKSQLFDQPAPELAPIPVCTDSHTEWSSLIQMVLDSTTETGGKDASEADPQSDPQQPAPKPEPEPDSEAQAAFRGQDGAHQAAPEVVIGETLTPEEIQQLDMELGSNLGLNEALNLGLSINGNMNVYSLGLIPTDTSGRNTPSVNPSDTDTQRISVSRPPSANAFDDFSNASGQTQVTKTPLRNGEVKQSSRAWWCRIMKRLQRVHSFLHFPHNKQL</sequence>
<evidence type="ECO:0000256" key="1">
    <source>
        <dbReference type="SAM" id="MobiDB-lite"/>
    </source>
</evidence>
<dbReference type="STRING" id="703135.A0A2A9NAW8"/>
<dbReference type="OrthoDB" id="2919784at2759"/>
<accession>A0A2A9NAW8</accession>
<organism evidence="2 3">
    <name type="scientific">Amanita thiersii Skay4041</name>
    <dbReference type="NCBI Taxonomy" id="703135"/>
    <lineage>
        <taxon>Eukaryota</taxon>
        <taxon>Fungi</taxon>
        <taxon>Dikarya</taxon>
        <taxon>Basidiomycota</taxon>
        <taxon>Agaricomycotina</taxon>
        <taxon>Agaricomycetes</taxon>
        <taxon>Agaricomycetidae</taxon>
        <taxon>Agaricales</taxon>
        <taxon>Pluteineae</taxon>
        <taxon>Amanitaceae</taxon>
        <taxon>Amanita</taxon>
    </lineage>
</organism>
<dbReference type="Proteomes" id="UP000242287">
    <property type="component" value="Unassembled WGS sequence"/>
</dbReference>
<gene>
    <name evidence="2" type="ORF">AMATHDRAFT_50058</name>
</gene>
<feature type="region of interest" description="Disordered" evidence="1">
    <location>
        <begin position="303"/>
        <end position="322"/>
    </location>
</feature>